<dbReference type="GO" id="GO:0005432">
    <property type="term" value="F:calcium:sodium antiporter activity"/>
    <property type="evidence" value="ECO:0007669"/>
    <property type="project" value="InterPro"/>
</dbReference>
<dbReference type="Gene3D" id="1.20.1420.30">
    <property type="entry name" value="NCX, central ion-binding region"/>
    <property type="match status" value="1"/>
</dbReference>
<keyword evidence="2" id="KW-0813">Transport</keyword>
<evidence type="ECO:0000256" key="9">
    <source>
        <dbReference type="SAM" id="MobiDB-lite"/>
    </source>
</evidence>
<dbReference type="EMBL" id="LSRL02000009">
    <property type="protein sequence ID" value="TDG51330.1"/>
    <property type="molecule type" value="Genomic_DNA"/>
</dbReference>
<evidence type="ECO:0000313" key="14">
    <source>
        <dbReference type="Proteomes" id="UP000295192"/>
    </source>
</evidence>
<organism evidence="13 14">
    <name type="scientific">Drosophila navojoa</name>
    <name type="common">Fruit fly</name>
    <dbReference type="NCBI Taxonomy" id="7232"/>
    <lineage>
        <taxon>Eukaryota</taxon>
        <taxon>Metazoa</taxon>
        <taxon>Ecdysozoa</taxon>
        <taxon>Arthropoda</taxon>
        <taxon>Hexapoda</taxon>
        <taxon>Insecta</taxon>
        <taxon>Pterygota</taxon>
        <taxon>Neoptera</taxon>
        <taxon>Endopterygota</taxon>
        <taxon>Diptera</taxon>
        <taxon>Brachycera</taxon>
        <taxon>Muscomorpha</taxon>
        <taxon>Ephydroidea</taxon>
        <taxon>Drosophilidae</taxon>
        <taxon>Drosophila</taxon>
    </lineage>
</organism>
<comment type="caution">
    <text evidence="13">The sequence shown here is derived from an EMBL/GenBank/DDBJ whole genome shotgun (WGS) entry which is preliminary data.</text>
</comment>
<evidence type="ECO:0000256" key="8">
    <source>
        <dbReference type="ARBA" id="ARBA00023136"/>
    </source>
</evidence>
<dbReference type="GO" id="GO:0030424">
    <property type="term" value="C:axon"/>
    <property type="evidence" value="ECO:0007669"/>
    <property type="project" value="TreeGrafter"/>
</dbReference>
<gene>
    <name evidence="13" type="ORF">AWZ03_002125</name>
</gene>
<evidence type="ECO:0000256" key="6">
    <source>
        <dbReference type="ARBA" id="ARBA00022989"/>
    </source>
</evidence>
<dbReference type="GO" id="GO:0098794">
    <property type="term" value="C:postsynapse"/>
    <property type="evidence" value="ECO:0007669"/>
    <property type="project" value="TreeGrafter"/>
</dbReference>
<feature type="domain" description="Solute carrier family 3 member 2 N-terminal" evidence="12">
    <location>
        <begin position="407"/>
        <end position="459"/>
    </location>
</feature>
<dbReference type="STRING" id="7232.A0A484BTB9"/>
<dbReference type="Gene3D" id="2.60.40.2030">
    <property type="match status" value="1"/>
</dbReference>
<keyword evidence="5 10" id="KW-0812">Transmembrane</keyword>
<evidence type="ECO:0000259" key="12">
    <source>
        <dbReference type="Pfam" id="PF16028"/>
    </source>
</evidence>
<dbReference type="InterPro" id="IPR038081">
    <property type="entry name" value="CalX-like_sf"/>
</dbReference>
<keyword evidence="6 10" id="KW-1133">Transmembrane helix</keyword>
<evidence type="ECO:0000256" key="7">
    <source>
        <dbReference type="ARBA" id="ARBA00023065"/>
    </source>
</evidence>
<feature type="transmembrane region" description="Helical" evidence="10">
    <location>
        <begin position="184"/>
        <end position="205"/>
    </location>
</feature>
<dbReference type="InterPro" id="IPR004837">
    <property type="entry name" value="NaCa_Exmemb"/>
</dbReference>
<keyword evidence="8 10" id="KW-0472">Membrane</keyword>
<dbReference type="Pfam" id="PF01699">
    <property type="entry name" value="Na_Ca_ex"/>
    <property type="match status" value="1"/>
</dbReference>
<evidence type="ECO:0000256" key="2">
    <source>
        <dbReference type="ARBA" id="ARBA00022448"/>
    </source>
</evidence>
<keyword evidence="4" id="KW-0109">Calcium transport</keyword>
<dbReference type="PANTHER" id="PTHR11878:SF65">
    <property type="entry name" value="NA_CA-EXCHANGE PROTEIN, ISOFORM G"/>
    <property type="match status" value="1"/>
</dbReference>
<keyword evidence="14" id="KW-1185">Reference proteome</keyword>
<evidence type="ECO:0000256" key="10">
    <source>
        <dbReference type="SAM" id="Phobius"/>
    </source>
</evidence>
<keyword evidence="3" id="KW-0050">Antiport</keyword>
<evidence type="ECO:0000256" key="3">
    <source>
        <dbReference type="ARBA" id="ARBA00022449"/>
    </source>
</evidence>
<dbReference type="Pfam" id="PF16028">
    <property type="entry name" value="SLC3A2_N"/>
    <property type="match status" value="1"/>
</dbReference>
<protein>
    <recommendedName>
        <fullName evidence="15">Sodium/calcium exchanger membrane region domain-containing protein</fullName>
    </recommendedName>
</protein>
<keyword evidence="4" id="KW-0106">Calcium</keyword>
<reference evidence="13 14" key="1">
    <citation type="journal article" date="2019" name="J. Hered.">
        <title>An Improved Genome Assembly for Drosophila navojoa, the Basal Species in the mojavensis Cluster.</title>
        <authorList>
            <person name="Vanderlinde T."/>
            <person name="Dupim E.G."/>
            <person name="Nazario-Yepiz N.O."/>
            <person name="Carvalho A.B."/>
        </authorList>
    </citation>
    <scope>NUCLEOTIDE SEQUENCE [LARGE SCALE GENOMIC DNA]</scope>
    <source>
        <strain evidence="13">Navoj_Jal97</strain>
        <tissue evidence="13">Whole organism</tissue>
    </source>
</reference>
<dbReference type="GO" id="GO:0042383">
    <property type="term" value="C:sarcolemma"/>
    <property type="evidence" value="ECO:0007669"/>
    <property type="project" value="TreeGrafter"/>
</dbReference>
<dbReference type="PRINTS" id="PR01259">
    <property type="entry name" value="NACAEXCHNGR"/>
</dbReference>
<dbReference type="AlphaFoldDB" id="A0A484BTB9"/>
<feature type="transmembrane region" description="Helical" evidence="10">
    <location>
        <begin position="217"/>
        <end position="238"/>
    </location>
</feature>
<evidence type="ECO:0000313" key="13">
    <source>
        <dbReference type="EMBL" id="TDG51330.1"/>
    </source>
</evidence>
<evidence type="ECO:0000259" key="11">
    <source>
        <dbReference type="Pfam" id="PF01699"/>
    </source>
</evidence>
<comment type="subcellular location">
    <subcellularLocation>
        <location evidence="1">Endomembrane system</location>
        <topology evidence="1">Multi-pass membrane protein</topology>
    </subcellularLocation>
</comment>
<dbReference type="GO" id="GO:0098703">
    <property type="term" value="P:calcium ion import across plasma membrane"/>
    <property type="evidence" value="ECO:0007669"/>
    <property type="project" value="TreeGrafter"/>
</dbReference>
<evidence type="ECO:0000256" key="4">
    <source>
        <dbReference type="ARBA" id="ARBA00022568"/>
    </source>
</evidence>
<evidence type="ECO:0008006" key="15">
    <source>
        <dbReference type="Google" id="ProtNLM"/>
    </source>
</evidence>
<proteinExistence type="predicted"/>
<feature type="transmembrane region" description="Helical" evidence="10">
    <location>
        <begin position="290"/>
        <end position="310"/>
    </location>
</feature>
<name>A0A484BTB9_DRONA</name>
<feature type="transmembrane region" description="Helical" evidence="10">
    <location>
        <begin position="259"/>
        <end position="278"/>
    </location>
</feature>
<dbReference type="InterPro" id="IPR051171">
    <property type="entry name" value="CaCA"/>
</dbReference>
<dbReference type="GO" id="GO:0012505">
    <property type="term" value="C:endomembrane system"/>
    <property type="evidence" value="ECO:0007669"/>
    <property type="project" value="UniProtKB-SubCell"/>
</dbReference>
<dbReference type="InterPro" id="IPR044880">
    <property type="entry name" value="NCX_ion-bd_dom_sf"/>
</dbReference>
<evidence type="ECO:0000256" key="5">
    <source>
        <dbReference type="ARBA" id="ARBA00022692"/>
    </source>
</evidence>
<feature type="transmembrane region" description="Helical" evidence="10">
    <location>
        <begin position="437"/>
        <end position="456"/>
    </location>
</feature>
<dbReference type="Proteomes" id="UP000295192">
    <property type="component" value="Unassembled WGS sequence"/>
</dbReference>
<accession>A0A484BTB9</accession>
<feature type="region of interest" description="Disordered" evidence="9">
    <location>
        <begin position="337"/>
        <end position="365"/>
    </location>
</feature>
<evidence type="ECO:0000256" key="1">
    <source>
        <dbReference type="ARBA" id="ARBA00004127"/>
    </source>
</evidence>
<feature type="compositionally biased region" description="Polar residues" evidence="9">
    <location>
        <begin position="337"/>
        <end position="348"/>
    </location>
</feature>
<dbReference type="InterPro" id="IPR031984">
    <property type="entry name" value="SLC3A2_N"/>
</dbReference>
<dbReference type="PANTHER" id="PTHR11878">
    <property type="entry name" value="SODIUM/CALCIUM EXCHANGER"/>
    <property type="match status" value="1"/>
</dbReference>
<keyword evidence="7" id="KW-0406">Ion transport</keyword>
<dbReference type="InterPro" id="IPR004836">
    <property type="entry name" value="Na_Ca_Ex"/>
</dbReference>
<dbReference type="OrthoDB" id="418484at2759"/>
<sequence length="493" mass="54185">MGYGLLSIDLEQYITVPIIEESTYEKDVKFKVKIGEPVLAPDDTNKESFFHRFFDDELLEKIKQVERKPAEDLTDLERILLMSKPRNGELTTTYIRIRESTEFKSTVDKLVARANVSSVLGTSSWKEQFKDALTVVPADEHDFEADEEVGEEVPKCMDYISHFVCLFWKVLFAFVPPTDICGGYVTFVVSIFVIGVLTAIIGDAATYFGCVLNVKDSVTAICFVALGTSIPDTFASIIAAKQDQTADNCIGNVTGSNAVNVFLGIGLAWSIASIYHAVNGSTFNVEPGTIGFAVTLFCGEAVIAIGVMMIRRSSKSIRAELGGPTIAKWIRLSPQVTATTKRTQTKDNSSSSSSSSHSRSHSHSMPCNERTALLAAQRQQHQQQQQEPHIILVPNKESKDYEPVFTIADYSYGLSLEELLPFGWDPWWQKARRLCSVCLWLAFLLTLFSALALAYYHDTATICPAVRLPAATPTLAPPAALALASNGTLLLPG</sequence>
<feature type="domain" description="Sodium/calcium exchanger membrane region" evidence="11">
    <location>
        <begin position="184"/>
        <end position="306"/>
    </location>
</feature>